<comment type="caution">
    <text evidence="2">The sequence shown here is derived from an EMBL/GenBank/DDBJ whole genome shotgun (WGS) entry which is preliminary data.</text>
</comment>
<feature type="chain" id="PRO_5019150246" evidence="1">
    <location>
        <begin position="22"/>
        <end position="66"/>
    </location>
</feature>
<reference evidence="2 3" key="1">
    <citation type="submission" date="2018-08" db="EMBL/GenBank/DDBJ databases">
        <title>A genome reference for cultivated species of the human gut microbiota.</title>
        <authorList>
            <person name="Zou Y."/>
            <person name="Xue W."/>
            <person name="Luo G."/>
        </authorList>
    </citation>
    <scope>NUCLEOTIDE SEQUENCE [LARGE SCALE GENOMIC DNA]</scope>
    <source>
        <strain evidence="2 3">AM28-23</strain>
    </source>
</reference>
<sequence length="66" mass="7468">MAVTLIVFFCLQAFVLFCCLAAGNDSGSQEVSDQEQMEYIQTWMKKKGKSFITKPAYSQPHQQDCP</sequence>
<proteinExistence type="predicted"/>
<keyword evidence="1" id="KW-0732">Signal</keyword>
<dbReference type="Proteomes" id="UP000283745">
    <property type="component" value="Unassembled WGS sequence"/>
</dbReference>
<name>A0A414JBM4_9FIRM</name>
<dbReference type="EMBL" id="QSKF01000001">
    <property type="protein sequence ID" value="RHE41948.1"/>
    <property type="molecule type" value="Genomic_DNA"/>
</dbReference>
<accession>A0A414JBM4</accession>
<feature type="signal peptide" evidence="1">
    <location>
        <begin position="1"/>
        <end position="21"/>
    </location>
</feature>
<dbReference type="AlphaFoldDB" id="A0A414JBM4"/>
<evidence type="ECO:0000313" key="3">
    <source>
        <dbReference type="Proteomes" id="UP000283745"/>
    </source>
</evidence>
<gene>
    <name evidence="2" type="ORF">DW740_01185</name>
</gene>
<evidence type="ECO:0000256" key="1">
    <source>
        <dbReference type="SAM" id="SignalP"/>
    </source>
</evidence>
<organism evidence="2 3">
    <name type="scientific">Blautia obeum</name>
    <dbReference type="NCBI Taxonomy" id="40520"/>
    <lineage>
        <taxon>Bacteria</taxon>
        <taxon>Bacillati</taxon>
        <taxon>Bacillota</taxon>
        <taxon>Clostridia</taxon>
        <taxon>Lachnospirales</taxon>
        <taxon>Lachnospiraceae</taxon>
        <taxon>Blautia</taxon>
    </lineage>
</organism>
<protein>
    <submittedName>
        <fullName evidence="2">Uncharacterized protein</fullName>
    </submittedName>
</protein>
<evidence type="ECO:0000313" key="2">
    <source>
        <dbReference type="EMBL" id="RHE41948.1"/>
    </source>
</evidence>